<evidence type="ECO:0000313" key="1">
    <source>
        <dbReference type="EMBL" id="RNB83461.1"/>
    </source>
</evidence>
<dbReference type="RefSeq" id="WP_183187426.1">
    <property type="nucleotide sequence ID" value="NZ_RHHT01000007.1"/>
</dbReference>
<accession>A0A3M8D762</accession>
<evidence type="ECO:0000313" key="2">
    <source>
        <dbReference type="Proteomes" id="UP000281915"/>
    </source>
</evidence>
<dbReference type="AlphaFoldDB" id="A0A3M8D762"/>
<gene>
    <name evidence="1" type="ORF">EDM58_04945</name>
</gene>
<feature type="non-terminal residue" evidence="1">
    <location>
        <position position="1"/>
    </location>
</feature>
<comment type="caution">
    <text evidence="1">The sequence shown here is derived from an EMBL/GenBank/DDBJ whole genome shotgun (WGS) entry which is preliminary data.</text>
</comment>
<dbReference type="Proteomes" id="UP000281915">
    <property type="component" value="Unassembled WGS sequence"/>
</dbReference>
<protein>
    <submittedName>
        <fullName evidence="1">Uncharacterized protein</fullName>
    </submittedName>
</protein>
<proteinExistence type="predicted"/>
<organism evidence="1 2">
    <name type="scientific">Brevibacillus panacihumi</name>
    <dbReference type="NCBI Taxonomy" id="497735"/>
    <lineage>
        <taxon>Bacteria</taxon>
        <taxon>Bacillati</taxon>
        <taxon>Bacillota</taxon>
        <taxon>Bacilli</taxon>
        <taxon>Bacillales</taxon>
        <taxon>Paenibacillaceae</taxon>
        <taxon>Brevibacillus</taxon>
    </lineage>
</organism>
<sequence>LLFCQTHDKDRFKASIERHQLTEFKILETQEGENGVVSVKVQYKIQGAKGVEIPNELTLSLEKKGDKWGIIFSNDSSSDNQITIK</sequence>
<dbReference type="EMBL" id="RHHT01000007">
    <property type="protein sequence ID" value="RNB83461.1"/>
    <property type="molecule type" value="Genomic_DNA"/>
</dbReference>
<name>A0A3M8D762_9BACL</name>
<reference evidence="1 2" key="1">
    <citation type="submission" date="2018-10" db="EMBL/GenBank/DDBJ databases">
        <title>Phylogenomics of Brevibacillus.</title>
        <authorList>
            <person name="Dunlap C."/>
        </authorList>
    </citation>
    <scope>NUCLEOTIDE SEQUENCE [LARGE SCALE GENOMIC DNA]</scope>
    <source>
        <strain evidence="1 2">JCM 15085</strain>
    </source>
</reference>